<comment type="subcellular location">
    <subcellularLocation>
        <location evidence="3">Cytoplasm</location>
    </subcellularLocation>
</comment>
<keyword evidence="3" id="KW-0645">Protease</keyword>
<dbReference type="GO" id="GO:0030968">
    <property type="term" value="P:endoplasmic reticulum unfolded protein response"/>
    <property type="evidence" value="ECO:0007669"/>
    <property type="project" value="TreeGrafter"/>
</dbReference>
<dbReference type="InterPro" id="IPR003323">
    <property type="entry name" value="OTU_dom"/>
</dbReference>
<dbReference type="GO" id="GO:0004843">
    <property type="term" value="F:cysteine-type deubiquitinase activity"/>
    <property type="evidence" value="ECO:0007669"/>
    <property type="project" value="UniProtKB-UniRule"/>
</dbReference>
<keyword evidence="2 3" id="KW-0378">Hydrolase</keyword>
<dbReference type="EC" id="3.4.19.12" evidence="3"/>
<evidence type="ECO:0000259" key="4">
    <source>
        <dbReference type="Pfam" id="PF02338"/>
    </source>
</evidence>
<dbReference type="GO" id="GO:0016579">
    <property type="term" value="P:protein deubiquitination"/>
    <property type="evidence" value="ECO:0007669"/>
    <property type="project" value="TreeGrafter"/>
</dbReference>
<feature type="domain" description="OTU" evidence="4">
    <location>
        <begin position="129"/>
        <end position="209"/>
    </location>
</feature>
<keyword evidence="3" id="KW-0788">Thiol protease</keyword>
<keyword evidence="3" id="KW-0963">Cytoplasm</keyword>
<proteinExistence type="predicted"/>
<dbReference type="InterPro" id="IPR038765">
    <property type="entry name" value="Papain-like_cys_pep_sf"/>
</dbReference>
<dbReference type="GO" id="GO:0036503">
    <property type="term" value="P:ERAD pathway"/>
    <property type="evidence" value="ECO:0007669"/>
    <property type="project" value="TreeGrafter"/>
</dbReference>
<dbReference type="PANTHER" id="PTHR13312">
    <property type="entry name" value="HIV-INDUCED PROTEIN-7-LIKE PROTEASE"/>
    <property type="match status" value="1"/>
</dbReference>
<accession>A0A7S4DP69</accession>
<dbReference type="AlphaFoldDB" id="A0A7S4DP69"/>
<dbReference type="GO" id="GO:0005829">
    <property type="term" value="C:cytosol"/>
    <property type="evidence" value="ECO:0007669"/>
    <property type="project" value="TreeGrafter"/>
</dbReference>
<name>A0A7S4DP69_9EUKA</name>
<organism evidence="5">
    <name type="scientific">Lotharella globosa</name>
    <dbReference type="NCBI Taxonomy" id="91324"/>
    <lineage>
        <taxon>Eukaryota</taxon>
        <taxon>Sar</taxon>
        <taxon>Rhizaria</taxon>
        <taxon>Cercozoa</taxon>
        <taxon>Chlorarachniophyceae</taxon>
        <taxon>Lotharella</taxon>
    </lineage>
</organism>
<evidence type="ECO:0000256" key="3">
    <source>
        <dbReference type="RuleBase" id="RU367104"/>
    </source>
</evidence>
<protein>
    <recommendedName>
        <fullName evidence="3">Ubiquitin thioesterase OTU</fullName>
        <ecNumber evidence="3">3.4.19.12</ecNumber>
    </recommendedName>
</protein>
<dbReference type="EMBL" id="HBIV01017566">
    <property type="protein sequence ID" value="CAE0661173.1"/>
    <property type="molecule type" value="Transcribed_RNA"/>
</dbReference>
<evidence type="ECO:0000256" key="1">
    <source>
        <dbReference type="ARBA" id="ARBA00000707"/>
    </source>
</evidence>
<dbReference type="GO" id="GO:0005634">
    <property type="term" value="C:nucleus"/>
    <property type="evidence" value="ECO:0007669"/>
    <property type="project" value="TreeGrafter"/>
</dbReference>
<comment type="catalytic activity">
    <reaction evidence="1 3">
        <text>Thiol-dependent hydrolysis of ester, thioester, amide, peptide and isopeptide bonds formed by the C-terminal Gly of ubiquitin (a 76-residue protein attached to proteins as an intracellular targeting signal).</text>
        <dbReference type="EC" id="3.4.19.12"/>
    </reaction>
</comment>
<sequence>MADTAKLARLLLTLRDGSANKRVTLPSVDLSMSMAAFQEVVALKVGIPSEFQALEMMDGGGIRPKFKPLDIQKSAMRLEEHGIKSGLCILVKDLRKETGTATVRRGKGWEYPPTIGRYGRMERKDMPRDNSCLFHSIAYVTDQKGDQKTTANKMRFLAAEQIGKDPKVFDTAFLGMANSKYVNLVVDPDQWGGGIELSVFSRHFEMEICAFDYHCLREDIFGQG</sequence>
<comment type="function">
    <text evidence="3">Hydrolase that can remove conjugated ubiquitin from proteins and may therefore play an important regulatory role at the level of protein turnover by preventing degradation.</text>
</comment>
<dbReference type="Pfam" id="PF02338">
    <property type="entry name" value="OTU"/>
    <property type="match status" value="1"/>
</dbReference>
<keyword evidence="3" id="KW-0833">Ubl conjugation pathway</keyword>
<reference evidence="5" key="1">
    <citation type="submission" date="2021-01" db="EMBL/GenBank/DDBJ databases">
        <authorList>
            <person name="Corre E."/>
            <person name="Pelletier E."/>
            <person name="Niang G."/>
            <person name="Scheremetjew M."/>
            <person name="Finn R."/>
            <person name="Kale V."/>
            <person name="Holt S."/>
            <person name="Cochrane G."/>
            <person name="Meng A."/>
            <person name="Brown T."/>
            <person name="Cohen L."/>
        </authorList>
    </citation>
    <scope>NUCLEOTIDE SEQUENCE</scope>
    <source>
        <strain evidence="5">CCCM811</strain>
    </source>
</reference>
<dbReference type="PANTHER" id="PTHR13312:SF0">
    <property type="entry name" value="UBIQUITIN THIOESTERASE OTU1"/>
    <property type="match status" value="1"/>
</dbReference>
<evidence type="ECO:0000256" key="2">
    <source>
        <dbReference type="ARBA" id="ARBA00022801"/>
    </source>
</evidence>
<dbReference type="Gene3D" id="3.90.70.80">
    <property type="match status" value="1"/>
</dbReference>
<evidence type="ECO:0000313" key="5">
    <source>
        <dbReference type="EMBL" id="CAE0661173.1"/>
    </source>
</evidence>
<dbReference type="SUPFAM" id="SSF54001">
    <property type="entry name" value="Cysteine proteinases"/>
    <property type="match status" value="1"/>
</dbReference>
<gene>
    <name evidence="5" type="ORF">LGLO00237_LOCUS12763</name>
</gene>